<dbReference type="InterPro" id="IPR011697">
    <property type="entry name" value="Peptidase_C26"/>
</dbReference>
<dbReference type="GO" id="GO:0016740">
    <property type="term" value="F:transferase activity"/>
    <property type="evidence" value="ECO:0007669"/>
    <property type="project" value="UniProtKB-KW"/>
</dbReference>
<dbReference type="PROSITE" id="PS51273">
    <property type="entry name" value="GATASE_TYPE_1"/>
    <property type="match status" value="1"/>
</dbReference>
<dbReference type="InterPro" id="IPR044668">
    <property type="entry name" value="PuuD-like"/>
</dbReference>
<keyword evidence="1" id="KW-0808">Transferase</keyword>
<proteinExistence type="predicted"/>
<dbReference type="EMBL" id="CADCWF010000362">
    <property type="protein sequence ID" value="CAA9583351.1"/>
    <property type="molecule type" value="Genomic_DNA"/>
</dbReference>
<dbReference type="PANTHER" id="PTHR43235:SF1">
    <property type="entry name" value="GLUTAMINE AMIDOTRANSFERASE PB2B2.05-RELATED"/>
    <property type="match status" value="1"/>
</dbReference>
<organism evidence="1">
    <name type="scientific">uncultured Thermomicrobiales bacterium</name>
    <dbReference type="NCBI Taxonomy" id="1645740"/>
    <lineage>
        <taxon>Bacteria</taxon>
        <taxon>Pseudomonadati</taxon>
        <taxon>Thermomicrobiota</taxon>
        <taxon>Thermomicrobia</taxon>
        <taxon>Thermomicrobiales</taxon>
        <taxon>environmental samples</taxon>
    </lineage>
</organism>
<gene>
    <name evidence="1" type="ORF">AVDCRST_MAG59-5109</name>
</gene>
<reference evidence="1" key="1">
    <citation type="submission" date="2020-02" db="EMBL/GenBank/DDBJ databases">
        <authorList>
            <person name="Meier V. D."/>
        </authorList>
    </citation>
    <scope>NUCLEOTIDE SEQUENCE</scope>
    <source>
        <strain evidence="1">AVDCRST_MAG59</strain>
    </source>
</reference>
<dbReference type="Gene3D" id="3.40.50.880">
    <property type="match status" value="1"/>
</dbReference>
<accession>A0A6J4VPS7</accession>
<dbReference type="SUPFAM" id="SSF52317">
    <property type="entry name" value="Class I glutamine amidotransferase-like"/>
    <property type="match status" value="1"/>
</dbReference>
<dbReference type="AlphaFoldDB" id="A0A6J4VPS7"/>
<sequence>MKPMIGITPSPSLDTQPHGQFLRYALNEAYASAIEAGGGIPVILPPQSNNTAELIARVDGLLLSGGGDLAPELYGAIDIHPATYGIDPVRDQFELELVAEAISTDLPILAICRGIQVLNVALGGSLVQDIPTQVESTVDHRQQEVGLPADEIGHDIELGDDPAVTGLFDGESLGVNSFHHQAIDRLASSLVAVGTAADGVVEAVVRPESRFVVGLQWHPELMFRRHPEQLRPFAALVAKAAAPQLVGVG</sequence>
<dbReference type="CDD" id="cd01745">
    <property type="entry name" value="GATase1_2"/>
    <property type="match status" value="1"/>
</dbReference>
<dbReference type="GO" id="GO:0033969">
    <property type="term" value="F:gamma-glutamyl-gamma-aminobutyrate hydrolase activity"/>
    <property type="evidence" value="ECO:0007669"/>
    <property type="project" value="TreeGrafter"/>
</dbReference>
<name>A0A6J4VPS7_9BACT</name>
<dbReference type="GO" id="GO:0005829">
    <property type="term" value="C:cytosol"/>
    <property type="evidence" value="ECO:0007669"/>
    <property type="project" value="TreeGrafter"/>
</dbReference>
<dbReference type="InterPro" id="IPR029062">
    <property type="entry name" value="Class_I_gatase-like"/>
</dbReference>
<keyword evidence="1" id="KW-0315">Glutamine amidotransferase</keyword>
<dbReference type="PANTHER" id="PTHR43235">
    <property type="entry name" value="GLUTAMINE AMIDOTRANSFERASE PB2B2.05-RELATED"/>
    <property type="match status" value="1"/>
</dbReference>
<protein>
    <submittedName>
        <fullName evidence="1">Glutamine amidotransferase, class I</fullName>
    </submittedName>
</protein>
<dbReference type="GO" id="GO:0006598">
    <property type="term" value="P:polyamine catabolic process"/>
    <property type="evidence" value="ECO:0007669"/>
    <property type="project" value="TreeGrafter"/>
</dbReference>
<evidence type="ECO:0000313" key="1">
    <source>
        <dbReference type="EMBL" id="CAA9583351.1"/>
    </source>
</evidence>
<dbReference type="Pfam" id="PF07722">
    <property type="entry name" value="Peptidase_C26"/>
    <property type="match status" value="1"/>
</dbReference>